<dbReference type="NCBIfam" id="TIGR00350">
    <property type="entry name" value="lytR_cpsA_psr"/>
    <property type="match status" value="1"/>
</dbReference>
<sequence>MTDDKQRVPDRDRATPPPRQAPRPPVPRPQPQRQQPPRQQPPRQQPPGQARQQPAPSARRSDRSHRAVPPSRNPQPPRPVAPSDPTRALPTTHRPPRPREVDPATSPVPRPTPAGPRPGAPPRGPQPRSAAAARAAVTTALPTSPAADLLDDPEPPTVRNGTLPPTRPPVVHAPTRPRPEAPPTTPARKQAKAPAPAREVEEEAAEERPQRSFGTALAAAAVSTLAPGSGHLLLHRTRTGGVILGTFLLVIAVLVILVLTSDTAQLLETALSSNVLVMATVGCVVAAVAWVAVIVRAYLIGRPQGLGVARQSVGALTVLALCLVVAAPLGFGANLANSQRTLLNDLFTGGGGTSAAEAIAKPKLNILLVGSDAGPDRKGARTDTMMVANFDTKTGRTVLFALPRNIEFAQFPPDSPMGEEFPDGFHNPSEPGAGDYLLNAVYAWGLTHPKLAPSGPTSDPGLNLLHQTISYMLGLQLDYYIEVNMAGFASIIDALGGLTVDVGPERLPVGGITPSGRHVKPDYYIEPGVQQLSGEQALAFARSRTNSSDYARMGRQRCLLQNIVSQKTPADILTNFQGVASATTNSVSTNIPQGVLPALAKLAGTVTLESVSFDPSLPDPSTRDGHFSTGDPNFTYMRRVVQDAINRPAAPPTPAAAAASAPTTRARDGDDEESTGKRTKEKDEEKDDESEVVSAAPTPLAGSC</sequence>
<accession>A0A543FWQ4</accession>
<dbReference type="InterPro" id="IPR050922">
    <property type="entry name" value="LytR/CpsA/Psr_CW_biosynth"/>
</dbReference>
<feature type="compositionally biased region" description="Basic and acidic residues" evidence="2">
    <location>
        <begin position="674"/>
        <end position="683"/>
    </location>
</feature>
<feature type="compositionally biased region" description="Low complexity" evidence="2">
    <location>
        <begin position="46"/>
        <end position="58"/>
    </location>
</feature>
<feature type="region of interest" description="Disordered" evidence="2">
    <location>
        <begin position="646"/>
        <end position="704"/>
    </location>
</feature>
<feature type="compositionally biased region" description="Low complexity" evidence="2">
    <location>
        <begin position="126"/>
        <end position="148"/>
    </location>
</feature>
<dbReference type="Gene3D" id="3.40.630.190">
    <property type="entry name" value="LCP protein"/>
    <property type="match status" value="1"/>
</dbReference>
<comment type="similarity">
    <text evidence="1">Belongs to the LytR/CpsA/Psr (LCP) family.</text>
</comment>
<feature type="transmembrane region" description="Helical" evidence="3">
    <location>
        <begin position="275"/>
        <end position="301"/>
    </location>
</feature>
<dbReference type="AlphaFoldDB" id="A0A543FWQ4"/>
<dbReference type="PANTHER" id="PTHR33392">
    <property type="entry name" value="POLYISOPRENYL-TEICHOIC ACID--PEPTIDOGLYCAN TEICHOIC ACID TRANSFERASE TAGU"/>
    <property type="match status" value="1"/>
</dbReference>
<keyword evidence="6" id="KW-1185">Reference proteome</keyword>
<evidence type="ECO:0000313" key="5">
    <source>
        <dbReference type="EMBL" id="TQM38251.1"/>
    </source>
</evidence>
<feature type="compositionally biased region" description="Pro residues" evidence="2">
    <location>
        <begin position="106"/>
        <end position="125"/>
    </location>
</feature>
<feature type="region of interest" description="Disordered" evidence="2">
    <location>
        <begin position="614"/>
        <end position="633"/>
    </location>
</feature>
<dbReference type="InterPro" id="IPR004474">
    <property type="entry name" value="LytR_CpsA_psr"/>
</dbReference>
<feature type="compositionally biased region" description="Pro residues" evidence="2">
    <location>
        <begin position="15"/>
        <end position="30"/>
    </location>
</feature>
<feature type="compositionally biased region" description="Low complexity" evidence="2">
    <location>
        <begin position="186"/>
        <end position="197"/>
    </location>
</feature>
<comment type="caution">
    <text evidence="5">The sequence shown here is derived from an EMBL/GenBank/DDBJ whole genome shotgun (WGS) entry which is preliminary data.</text>
</comment>
<evidence type="ECO:0000256" key="1">
    <source>
        <dbReference type="ARBA" id="ARBA00006068"/>
    </source>
</evidence>
<feature type="region of interest" description="Disordered" evidence="2">
    <location>
        <begin position="1"/>
        <end position="212"/>
    </location>
</feature>
<feature type="compositionally biased region" description="Pro residues" evidence="2">
    <location>
        <begin position="71"/>
        <end position="82"/>
    </location>
</feature>
<dbReference type="EMBL" id="VFPH01000002">
    <property type="protein sequence ID" value="TQM38251.1"/>
    <property type="molecule type" value="Genomic_DNA"/>
</dbReference>
<feature type="transmembrane region" description="Helical" evidence="3">
    <location>
        <begin position="313"/>
        <end position="333"/>
    </location>
</feature>
<reference evidence="5 6" key="1">
    <citation type="submission" date="2019-06" db="EMBL/GenBank/DDBJ databases">
        <title>Sequencing the genomes of 1000 actinobacteria strains.</title>
        <authorList>
            <person name="Klenk H.-P."/>
        </authorList>
    </citation>
    <scope>NUCLEOTIDE SEQUENCE [LARGE SCALE GENOMIC DNA]</scope>
    <source>
        <strain evidence="5 6">DSM 45511</strain>
    </source>
</reference>
<keyword evidence="3" id="KW-0472">Membrane</keyword>
<evidence type="ECO:0000259" key="4">
    <source>
        <dbReference type="Pfam" id="PF03816"/>
    </source>
</evidence>
<gene>
    <name evidence="5" type="ORF">FB388_5482</name>
</gene>
<feature type="compositionally biased region" description="Basic and acidic residues" evidence="2">
    <location>
        <begin position="1"/>
        <end position="14"/>
    </location>
</feature>
<organism evidence="5 6">
    <name type="scientific">Pseudonocardia cypriaca</name>
    <dbReference type="NCBI Taxonomy" id="882449"/>
    <lineage>
        <taxon>Bacteria</taxon>
        <taxon>Bacillati</taxon>
        <taxon>Actinomycetota</taxon>
        <taxon>Actinomycetes</taxon>
        <taxon>Pseudonocardiales</taxon>
        <taxon>Pseudonocardiaceae</taxon>
        <taxon>Pseudonocardia</taxon>
    </lineage>
</organism>
<feature type="compositionally biased region" description="Low complexity" evidence="2">
    <location>
        <begin position="655"/>
        <end position="664"/>
    </location>
</feature>
<feature type="transmembrane region" description="Helical" evidence="3">
    <location>
        <begin position="241"/>
        <end position="260"/>
    </location>
</feature>
<keyword evidence="3" id="KW-0812">Transmembrane</keyword>
<keyword evidence="3" id="KW-1133">Transmembrane helix</keyword>
<protein>
    <submittedName>
        <fullName evidence="5">LytR family transcriptional attenuator</fullName>
    </submittedName>
</protein>
<dbReference type="PANTHER" id="PTHR33392:SF6">
    <property type="entry name" value="POLYISOPRENYL-TEICHOIC ACID--PEPTIDOGLYCAN TEICHOIC ACID TRANSFERASE TAGU"/>
    <property type="match status" value="1"/>
</dbReference>
<evidence type="ECO:0000256" key="3">
    <source>
        <dbReference type="SAM" id="Phobius"/>
    </source>
</evidence>
<dbReference type="Pfam" id="PF03816">
    <property type="entry name" value="LytR_cpsA_psr"/>
    <property type="match status" value="1"/>
</dbReference>
<evidence type="ECO:0000313" key="6">
    <source>
        <dbReference type="Proteomes" id="UP000319818"/>
    </source>
</evidence>
<name>A0A543FWQ4_9PSEU</name>
<dbReference type="OrthoDB" id="3573673at2"/>
<evidence type="ECO:0000256" key="2">
    <source>
        <dbReference type="SAM" id="MobiDB-lite"/>
    </source>
</evidence>
<proteinExistence type="inferred from homology"/>
<feature type="domain" description="Cell envelope-related transcriptional attenuator" evidence="4">
    <location>
        <begin position="381"/>
        <end position="566"/>
    </location>
</feature>
<dbReference type="RefSeq" id="WP_142104946.1">
    <property type="nucleotide sequence ID" value="NZ_VFPH01000002.1"/>
</dbReference>
<dbReference type="Proteomes" id="UP000319818">
    <property type="component" value="Unassembled WGS sequence"/>
</dbReference>